<proteinExistence type="predicted"/>
<dbReference type="EMBL" id="RCML01000493">
    <property type="protein sequence ID" value="KAG2975433.1"/>
    <property type="molecule type" value="Genomic_DNA"/>
</dbReference>
<name>A0A8T1FLR7_9STRA</name>
<comment type="caution">
    <text evidence="1">The sequence shown here is derived from an EMBL/GenBank/DDBJ whole genome shotgun (WGS) entry which is preliminary data.</text>
</comment>
<organism evidence="1 2">
    <name type="scientific">Phytophthora cactorum</name>
    <dbReference type="NCBI Taxonomy" id="29920"/>
    <lineage>
        <taxon>Eukaryota</taxon>
        <taxon>Sar</taxon>
        <taxon>Stramenopiles</taxon>
        <taxon>Oomycota</taxon>
        <taxon>Peronosporomycetes</taxon>
        <taxon>Peronosporales</taxon>
        <taxon>Peronosporaceae</taxon>
        <taxon>Phytophthora</taxon>
    </lineage>
</organism>
<dbReference type="Proteomes" id="UP000697107">
    <property type="component" value="Unassembled WGS sequence"/>
</dbReference>
<accession>A0A8T1FLR7</accession>
<protein>
    <submittedName>
        <fullName evidence="1">Uncharacterized protein</fullName>
    </submittedName>
</protein>
<evidence type="ECO:0000313" key="1">
    <source>
        <dbReference type="EMBL" id="KAG2975433.1"/>
    </source>
</evidence>
<gene>
    <name evidence="1" type="ORF">PC118_g13931</name>
</gene>
<reference evidence="1" key="1">
    <citation type="submission" date="2018-10" db="EMBL/GenBank/DDBJ databases">
        <title>Effector identification in a new, highly contiguous assembly of the strawberry crown rot pathogen Phytophthora cactorum.</title>
        <authorList>
            <person name="Armitage A.D."/>
            <person name="Nellist C.F."/>
            <person name="Bates H."/>
            <person name="Vickerstaff R.J."/>
            <person name="Harrison R.J."/>
        </authorList>
    </citation>
    <scope>NUCLEOTIDE SEQUENCE</scope>
    <source>
        <strain evidence="1">P415</strain>
    </source>
</reference>
<evidence type="ECO:0000313" key="2">
    <source>
        <dbReference type="Proteomes" id="UP000697107"/>
    </source>
</evidence>
<sequence>MINGLSLLRHLNHAGEIWIPEGSRSGSDVGASSLKAQDICFHTINYLTNSGGSHRDLYCAVVATSTLLQAHKRFEQLIQRPPLRRTSNSHTYAFKGSRIKGLEKIKLIDQRALPFRLSTWAQISISADFAMSRLDLNFEGVIIRNN</sequence>
<dbReference type="AlphaFoldDB" id="A0A8T1FLR7"/>